<feature type="transmembrane region" description="Helical" evidence="2">
    <location>
        <begin position="58"/>
        <end position="80"/>
    </location>
</feature>
<feature type="compositionally biased region" description="Low complexity" evidence="1">
    <location>
        <begin position="179"/>
        <end position="192"/>
    </location>
</feature>
<dbReference type="EMBL" id="CP119108">
    <property type="protein sequence ID" value="WEG09842.1"/>
    <property type="molecule type" value="Genomic_DNA"/>
</dbReference>
<evidence type="ECO:0000313" key="3">
    <source>
        <dbReference type="EMBL" id="WEG09842.1"/>
    </source>
</evidence>
<keyword evidence="2" id="KW-1133">Transmembrane helix</keyword>
<gene>
    <name evidence="3" type="ORF">PU630_04570</name>
</gene>
<feature type="region of interest" description="Disordered" evidence="1">
    <location>
        <begin position="179"/>
        <end position="207"/>
    </location>
</feature>
<dbReference type="Proteomes" id="UP001214553">
    <property type="component" value="Chromosome"/>
</dbReference>
<protein>
    <recommendedName>
        <fullName evidence="5">CU044_5270 family protein</fullName>
    </recommendedName>
</protein>
<name>A0ABY8C283_9MICO</name>
<proteinExistence type="predicted"/>
<keyword evidence="4" id="KW-1185">Reference proteome</keyword>
<evidence type="ECO:0000256" key="1">
    <source>
        <dbReference type="SAM" id="MobiDB-lite"/>
    </source>
</evidence>
<sequence length="334" mass="34585">MTLRWTEEELDAAIRAADPAVAPAGAEPSATARARLQAIMAEAVSAPAAPPRRGRARVAGWSIGGVVAGLAAAVTVAVVVTTAVPAPAVAVTPPPLEPTPIAATLPQLMAESVRTLDTEPAGTLARNGQVVTWQMPDGEDRGPIVPERYKWVPDGDGTGHLKVVTDPAYSVVDGKVAAPTGDVPTPGTTVAPQRWANGRGLFPEAPPSDGPDALAAYLRAHVPLPASPDAMNYFGALSILLGEWTLTPQQHADALQLLEQTGDLRVLGRVTDRLGRDGVAFSIHSAKRPQFTVTVVLDAATRRIIAADTVYAGGVDTIDAAPGSVVEYSAWVAP</sequence>
<evidence type="ECO:0000313" key="4">
    <source>
        <dbReference type="Proteomes" id="UP001214553"/>
    </source>
</evidence>
<evidence type="ECO:0000256" key="2">
    <source>
        <dbReference type="SAM" id="Phobius"/>
    </source>
</evidence>
<organism evidence="3 4">
    <name type="scientific">Microbacterium horticulturae</name>
    <dbReference type="NCBI Taxonomy" id="3028316"/>
    <lineage>
        <taxon>Bacteria</taxon>
        <taxon>Bacillati</taxon>
        <taxon>Actinomycetota</taxon>
        <taxon>Actinomycetes</taxon>
        <taxon>Micrococcales</taxon>
        <taxon>Microbacteriaceae</taxon>
        <taxon>Microbacterium</taxon>
    </lineage>
</organism>
<keyword evidence="2" id="KW-0472">Membrane</keyword>
<evidence type="ECO:0008006" key="5">
    <source>
        <dbReference type="Google" id="ProtNLM"/>
    </source>
</evidence>
<reference evidence="3 4" key="1">
    <citation type="submission" date="2023-03" db="EMBL/GenBank/DDBJ databases">
        <title>Genome sequence of Microbacterium sp. KACC 23027.</title>
        <authorList>
            <person name="Kim S."/>
            <person name="Heo J."/>
            <person name="Kwon S.-W."/>
        </authorList>
    </citation>
    <scope>NUCLEOTIDE SEQUENCE [LARGE SCALE GENOMIC DNA]</scope>
    <source>
        <strain evidence="3 4">KACC 23027</strain>
    </source>
</reference>
<dbReference type="RefSeq" id="WP_275279180.1">
    <property type="nucleotide sequence ID" value="NZ_CP119108.1"/>
</dbReference>
<keyword evidence="2" id="KW-0812">Transmembrane</keyword>
<accession>A0ABY8C283</accession>